<sequence length="122" mass="14586">MLRTVRLLSKTWKFMPNREFIIHKDRKSSFRDFVKSSLIGYCIYTCSIVFIYNFAMPTWDVLYDLRMLGSADFREFVLRGPVYSTNQMFRNEIEGTYIEYKRCKDVMHKPGLDPALVFGERK</sequence>
<dbReference type="AlphaFoldDB" id="A0A2A2LLC0"/>
<dbReference type="EMBL" id="LIAE01006629">
    <property type="protein sequence ID" value="PAV86827.1"/>
    <property type="molecule type" value="Genomic_DNA"/>
</dbReference>
<keyword evidence="3" id="KW-1185">Reference proteome</keyword>
<feature type="transmembrane region" description="Helical" evidence="1">
    <location>
        <begin position="33"/>
        <end position="55"/>
    </location>
</feature>
<evidence type="ECO:0000313" key="3">
    <source>
        <dbReference type="Proteomes" id="UP000218231"/>
    </source>
</evidence>
<evidence type="ECO:0000313" key="2">
    <source>
        <dbReference type="EMBL" id="PAV86827.1"/>
    </source>
</evidence>
<comment type="caution">
    <text evidence="2">The sequence shown here is derived from an EMBL/GenBank/DDBJ whole genome shotgun (WGS) entry which is preliminary data.</text>
</comment>
<evidence type="ECO:0000256" key="1">
    <source>
        <dbReference type="SAM" id="Phobius"/>
    </source>
</evidence>
<proteinExistence type="predicted"/>
<gene>
    <name evidence="2" type="ORF">WR25_04602</name>
</gene>
<reference evidence="2 3" key="1">
    <citation type="journal article" date="2017" name="Curr. Biol.">
        <title>Genome architecture and evolution of a unichromosomal asexual nematode.</title>
        <authorList>
            <person name="Fradin H."/>
            <person name="Zegar C."/>
            <person name="Gutwein M."/>
            <person name="Lucas J."/>
            <person name="Kovtun M."/>
            <person name="Corcoran D."/>
            <person name="Baugh L.R."/>
            <person name="Kiontke K."/>
            <person name="Gunsalus K."/>
            <person name="Fitch D.H."/>
            <person name="Piano F."/>
        </authorList>
    </citation>
    <scope>NUCLEOTIDE SEQUENCE [LARGE SCALE GENOMIC DNA]</scope>
    <source>
        <strain evidence="2">PF1309</strain>
    </source>
</reference>
<keyword evidence="1" id="KW-0472">Membrane</keyword>
<protein>
    <submittedName>
        <fullName evidence="2">Uncharacterized protein</fullName>
    </submittedName>
</protein>
<keyword evidence="1" id="KW-1133">Transmembrane helix</keyword>
<accession>A0A2A2LLC0</accession>
<organism evidence="2 3">
    <name type="scientific">Diploscapter pachys</name>
    <dbReference type="NCBI Taxonomy" id="2018661"/>
    <lineage>
        <taxon>Eukaryota</taxon>
        <taxon>Metazoa</taxon>
        <taxon>Ecdysozoa</taxon>
        <taxon>Nematoda</taxon>
        <taxon>Chromadorea</taxon>
        <taxon>Rhabditida</taxon>
        <taxon>Rhabditina</taxon>
        <taxon>Rhabditomorpha</taxon>
        <taxon>Rhabditoidea</taxon>
        <taxon>Rhabditidae</taxon>
        <taxon>Diploscapter</taxon>
    </lineage>
</organism>
<dbReference type="OrthoDB" id="5796838at2759"/>
<keyword evidence="1" id="KW-0812">Transmembrane</keyword>
<dbReference type="Proteomes" id="UP000218231">
    <property type="component" value="Unassembled WGS sequence"/>
</dbReference>
<name>A0A2A2LLC0_9BILA</name>